<gene>
    <name evidence="1" type="ORF">SCODWIG_03660</name>
</gene>
<dbReference type="AlphaFoldDB" id="A0A376BBD7"/>
<dbReference type="GO" id="GO:0005737">
    <property type="term" value="C:cytoplasm"/>
    <property type="evidence" value="ECO:0007669"/>
    <property type="project" value="TreeGrafter"/>
</dbReference>
<keyword evidence="2" id="KW-1185">Reference proteome</keyword>
<evidence type="ECO:0008006" key="3">
    <source>
        <dbReference type="Google" id="ProtNLM"/>
    </source>
</evidence>
<dbReference type="EMBL" id="UFAJ01000972">
    <property type="protein sequence ID" value="SSD61899.1"/>
    <property type="molecule type" value="Genomic_DNA"/>
</dbReference>
<dbReference type="InterPro" id="IPR022036">
    <property type="entry name" value="DUF3605"/>
</dbReference>
<protein>
    <recommendedName>
        <fullName evidence="3">N-acetylglucosamine-induced protein 1</fullName>
    </recommendedName>
</protein>
<dbReference type="PANTHER" id="PTHR35020">
    <property type="entry name" value="N-ACETYLGLUCOSAMINE-INDUCED PROTEIN 1"/>
    <property type="match status" value="1"/>
</dbReference>
<dbReference type="PANTHER" id="PTHR35020:SF2">
    <property type="entry name" value="N-ACETYLGLUCOSAMINE-INDUCED PROTEIN 1"/>
    <property type="match status" value="1"/>
</dbReference>
<dbReference type="Pfam" id="PF12239">
    <property type="entry name" value="DUF3605"/>
    <property type="match status" value="1"/>
</dbReference>
<reference evidence="2" key="1">
    <citation type="submission" date="2018-06" db="EMBL/GenBank/DDBJ databases">
        <authorList>
            <person name="Guldener U."/>
        </authorList>
    </citation>
    <scope>NUCLEOTIDE SEQUENCE [LARGE SCALE GENOMIC DNA]</scope>
    <source>
        <strain evidence="2">UTAD17</strain>
    </source>
</reference>
<accession>A0A376BBD7</accession>
<proteinExistence type="predicted"/>
<dbReference type="Proteomes" id="UP000262825">
    <property type="component" value="Unassembled WGS sequence"/>
</dbReference>
<dbReference type="VEuPathDB" id="FungiDB:SCODWIG_03660"/>
<organism evidence="1 2">
    <name type="scientific">Saccharomycodes ludwigii</name>
    <dbReference type="NCBI Taxonomy" id="36035"/>
    <lineage>
        <taxon>Eukaryota</taxon>
        <taxon>Fungi</taxon>
        <taxon>Dikarya</taxon>
        <taxon>Ascomycota</taxon>
        <taxon>Saccharomycotina</taxon>
        <taxon>Saccharomycetes</taxon>
        <taxon>Saccharomycodales</taxon>
        <taxon>Saccharomycodaceae</taxon>
        <taxon>Saccharomycodes</taxon>
    </lineage>
</organism>
<evidence type="ECO:0000313" key="1">
    <source>
        <dbReference type="EMBL" id="SSD61899.1"/>
    </source>
</evidence>
<name>A0A376BBD7_9ASCO</name>
<evidence type="ECO:0000313" key="2">
    <source>
        <dbReference type="Proteomes" id="UP000262825"/>
    </source>
</evidence>
<sequence>MTWYEIKSHIEKGDISIFNRTPDVAEKYHKHKENVTRKGSNLMEFMVKYKLHWDLNELQKLSEKYPTDKDKIDAILSDKSLYTLIVNNFPYNFDHNVYHLCLWSKIYIPLYIDVEKDDSRDYYSKDPACQLKIQKFWQMNLAELISECGGSKNVDYCWFINYPNLQSIRQISHIHILIYIDKHNVPHADELITKLLLKDGGDTSVVVA</sequence>
<dbReference type="GO" id="GO:0006044">
    <property type="term" value="P:N-acetylglucosamine metabolic process"/>
    <property type="evidence" value="ECO:0007669"/>
    <property type="project" value="TreeGrafter"/>
</dbReference>